<dbReference type="AlphaFoldDB" id="A0A947CY25"/>
<reference evidence="2" key="1">
    <citation type="journal article" date="2021" name="Microbiology">
        <title>Metagenomic Analysis of the Microbial Community in the Underground Coal Fire Area (Kemerovo Region, Russia) Revealed Predominance of Thermophilic Members of the Phyla Deinococcus-thermus, Aquificae, and Firmicutes.</title>
        <authorList>
            <person name="Kadnikov V."/>
            <person name="Mardanov A.V."/>
            <person name="Beletsky A.V."/>
            <person name="Karnachuk O.V."/>
            <person name="Ravin N.V."/>
        </authorList>
    </citation>
    <scope>NUCLEOTIDE SEQUENCE</scope>
    <source>
        <strain evidence="2">RBS10-49</strain>
    </source>
</reference>
<dbReference type="SUPFAM" id="SSF56300">
    <property type="entry name" value="Metallo-dependent phosphatases"/>
    <property type="match status" value="1"/>
</dbReference>
<comment type="caution">
    <text evidence="2">The sequence shown here is derived from an EMBL/GenBank/DDBJ whole genome shotgun (WGS) entry which is preliminary data.</text>
</comment>
<feature type="region of interest" description="Disordered" evidence="1">
    <location>
        <begin position="110"/>
        <end position="140"/>
    </location>
</feature>
<evidence type="ECO:0000313" key="2">
    <source>
        <dbReference type="EMBL" id="MBT9283262.1"/>
    </source>
</evidence>
<evidence type="ECO:0000256" key="1">
    <source>
        <dbReference type="SAM" id="MobiDB-lite"/>
    </source>
</evidence>
<accession>A0A947CY25</accession>
<proteinExistence type="predicted"/>
<evidence type="ECO:0000313" key="3">
    <source>
        <dbReference type="Proteomes" id="UP000748108"/>
    </source>
</evidence>
<dbReference type="InterPro" id="IPR029052">
    <property type="entry name" value="Metallo-depent_PP-like"/>
</dbReference>
<protein>
    <submittedName>
        <fullName evidence="2">Uncharacterized protein</fullName>
    </submittedName>
</protein>
<sequence>MKLEIVQLNDGHDPLSEHWEGRWRGGELELFRAGGYDRVADFVRERRQTGHPVLFFVDGDSLHGTGPVVNSPGMLPLAVFARLGLDGFVPASTGSSLLRRVRPRQLGFRLRGRDDQGVGGRLGRSGHHRQRDGGGDERAAFSPTAMFDAGGLAVGLIGLSYPHEAAS</sequence>
<dbReference type="Proteomes" id="UP000748108">
    <property type="component" value="Unassembled WGS sequence"/>
</dbReference>
<dbReference type="EMBL" id="JAHHQF010000086">
    <property type="protein sequence ID" value="MBT9283262.1"/>
    <property type="molecule type" value="Genomic_DNA"/>
</dbReference>
<organism evidence="2 3">
    <name type="scientific">Hydrogenibacillus schlegelii</name>
    <name type="common">Bacillus schlegelii</name>
    <dbReference type="NCBI Taxonomy" id="1484"/>
    <lineage>
        <taxon>Bacteria</taxon>
        <taxon>Bacillati</taxon>
        <taxon>Bacillota</taxon>
        <taxon>Bacilli</taxon>
        <taxon>Bacillales</taxon>
        <taxon>Bacillales Family X. Incertae Sedis</taxon>
        <taxon>Hydrogenibacillus</taxon>
    </lineage>
</organism>
<dbReference type="Gene3D" id="3.60.21.10">
    <property type="match status" value="1"/>
</dbReference>
<gene>
    <name evidence="2" type="ORF">KM312_11585</name>
</gene>
<feature type="non-terminal residue" evidence="2">
    <location>
        <position position="167"/>
    </location>
</feature>
<name>A0A947CY25_HYDSH</name>